<dbReference type="GO" id="GO:0004748">
    <property type="term" value="F:ribonucleoside-diphosphate reductase activity, thioredoxin disulfide as acceptor"/>
    <property type="evidence" value="ECO:0007669"/>
    <property type="project" value="TreeGrafter"/>
</dbReference>
<dbReference type="GO" id="GO:0031419">
    <property type="term" value="F:cobalamin binding"/>
    <property type="evidence" value="ECO:0007669"/>
    <property type="project" value="UniProtKB-KW"/>
</dbReference>
<dbReference type="InterPro" id="IPR050862">
    <property type="entry name" value="RdRp_reductase_class-2"/>
</dbReference>
<keyword evidence="3" id="KW-0560">Oxidoreductase</keyword>
<protein>
    <submittedName>
        <fullName evidence="5">Uncharacterized protein</fullName>
    </submittedName>
</protein>
<evidence type="ECO:0000256" key="1">
    <source>
        <dbReference type="ARBA" id="ARBA00001922"/>
    </source>
</evidence>
<evidence type="ECO:0000313" key="5">
    <source>
        <dbReference type="EMBL" id="QHT06675.1"/>
    </source>
</evidence>
<dbReference type="PANTHER" id="PTHR43371">
    <property type="entry name" value="VITAMIN B12-DEPENDENT RIBONUCLEOTIDE REDUCTASE"/>
    <property type="match status" value="1"/>
</dbReference>
<keyword evidence="4" id="KW-0170">Cobalt</keyword>
<keyword evidence="2" id="KW-0846">Cobalamin</keyword>
<dbReference type="AlphaFoldDB" id="A0A6C0CT64"/>
<sequence>MDLQLKSCGAEILSDIIINTKYARALDNGEKESWIHIVQRNLAMHKETFPQLCAEIETAYEWVYDKKIMPSMRSLQFGGSAIQINPIRMYNCAYLPINDLRSFSEVMFLLMSGTGVGFSVQDSHINQLPIIKKPKNERRKRYLVADTCEGWADAIRILMKSYFTNTTTILFDYRAIRPKGTPLKTSGGKAPGHKGLEQTIMKIAHLLDNKNDGDRLTSLECHDIVCYIASAVLSGGIRRSALISLFSENDHEMFLCKTGNFYENNPQRCFANNSVVLLRNTITESKFKSIWKRVFAIGTGEPGVYLTNDLELGTNPCCEISLQPYQFCNLVEIDVSYIKNEDDYYDRCKHAAFIATLQATYTDFHYLRSQWGKTTEKEALIGVSMTGLSSCLITTDMMSKGAKIVCAENERVAKILGIRKAYRCTTIKPSGTTSIVFGSSSGISAWHSQYYLRRIRITKTDPLCVSLNKVVPELIEDDVIRPHDTCVLTLPICAANIGRSIVRQNETSLAFLERVKEVFQYWILSGHVKGTNTNNISSTVNVRNHEKEEVVQWLYDNREYYNGITVFNYDENECQYEQLPFETIDYDTFVQKNEFLVSRHAQINRLFNSSNTCLKDDTISPHNANDYCLDLELACSGSSCEIKRV</sequence>
<evidence type="ECO:0000256" key="4">
    <source>
        <dbReference type="ARBA" id="ARBA00023285"/>
    </source>
</evidence>
<dbReference type="EMBL" id="MN739474">
    <property type="protein sequence ID" value="QHT06675.1"/>
    <property type="molecule type" value="Genomic_DNA"/>
</dbReference>
<evidence type="ECO:0000256" key="2">
    <source>
        <dbReference type="ARBA" id="ARBA00022628"/>
    </source>
</evidence>
<organism evidence="5">
    <name type="scientific">viral metagenome</name>
    <dbReference type="NCBI Taxonomy" id="1070528"/>
    <lineage>
        <taxon>unclassified sequences</taxon>
        <taxon>metagenomes</taxon>
        <taxon>organismal metagenomes</taxon>
    </lineage>
</organism>
<reference evidence="5" key="1">
    <citation type="journal article" date="2020" name="Nature">
        <title>Giant virus diversity and host interactions through global metagenomics.</title>
        <authorList>
            <person name="Schulz F."/>
            <person name="Roux S."/>
            <person name="Paez-Espino D."/>
            <person name="Jungbluth S."/>
            <person name="Walsh D.A."/>
            <person name="Denef V.J."/>
            <person name="McMahon K.D."/>
            <person name="Konstantinidis K.T."/>
            <person name="Eloe-Fadrosh E.A."/>
            <person name="Kyrpides N.C."/>
            <person name="Woyke T."/>
        </authorList>
    </citation>
    <scope>NUCLEOTIDE SEQUENCE</scope>
    <source>
        <strain evidence="5">GVMAG-M-3300021473-15</strain>
    </source>
</reference>
<dbReference type="Gene3D" id="3.20.70.20">
    <property type="match status" value="2"/>
</dbReference>
<evidence type="ECO:0000256" key="3">
    <source>
        <dbReference type="ARBA" id="ARBA00023002"/>
    </source>
</evidence>
<proteinExistence type="predicted"/>
<dbReference type="PANTHER" id="PTHR43371:SF1">
    <property type="entry name" value="RIBONUCLEOSIDE-DIPHOSPHATE REDUCTASE"/>
    <property type="match status" value="1"/>
</dbReference>
<comment type="cofactor">
    <cofactor evidence="1">
        <name>adenosylcob(III)alamin</name>
        <dbReference type="ChEBI" id="CHEBI:18408"/>
    </cofactor>
</comment>
<accession>A0A6C0CT64</accession>
<name>A0A6C0CT64_9ZZZZ</name>
<dbReference type="SUPFAM" id="SSF51998">
    <property type="entry name" value="PFL-like glycyl radical enzymes"/>
    <property type="match status" value="1"/>
</dbReference>